<dbReference type="AlphaFoldDB" id="A0A1X2IRK6"/>
<dbReference type="STRING" id="90262.A0A1X2IRK6"/>
<evidence type="ECO:0000313" key="1">
    <source>
        <dbReference type="EMBL" id="ORZ21124.1"/>
    </source>
</evidence>
<dbReference type="EMBL" id="MCGE01000005">
    <property type="protein sequence ID" value="ORZ21124.1"/>
    <property type="molecule type" value="Genomic_DNA"/>
</dbReference>
<comment type="caution">
    <text evidence="1">The sequence shown here is derived from an EMBL/GenBank/DDBJ whole genome shotgun (WGS) entry which is preliminary data.</text>
</comment>
<proteinExistence type="predicted"/>
<name>A0A1X2IRK6_9FUNG</name>
<keyword evidence="2" id="KW-1185">Reference proteome</keyword>
<dbReference type="Proteomes" id="UP000193560">
    <property type="component" value="Unassembled WGS sequence"/>
</dbReference>
<protein>
    <submittedName>
        <fullName evidence="1">Uncharacterized protein</fullName>
    </submittedName>
</protein>
<dbReference type="OrthoDB" id="5577714at2759"/>
<evidence type="ECO:0000313" key="2">
    <source>
        <dbReference type="Proteomes" id="UP000193560"/>
    </source>
</evidence>
<accession>A0A1X2IRK6</accession>
<sequence length="54" mass="6019">MNRGPIVLSIDEAEYLLDQLPPPDKDEEPLVTKLRARFQELLAELRKGAEGTAA</sequence>
<reference evidence="1 2" key="1">
    <citation type="submission" date="2016-07" db="EMBL/GenBank/DDBJ databases">
        <title>Pervasive Adenine N6-methylation of Active Genes in Fungi.</title>
        <authorList>
            <consortium name="DOE Joint Genome Institute"/>
            <person name="Mondo S.J."/>
            <person name="Dannebaum R.O."/>
            <person name="Kuo R.C."/>
            <person name="Labutti K."/>
            <person name="Haridas S."/>
            <person name="Kuo A."/>
            <person name="Salamov A."/>
            <person name="Ahrendt S.R."/>
            <person name="Lipzen A."/>
            <person name="Sullivan W."/>
            <person name="Andreopoulos W.B."/>
            <person name="Clum A."/>
            <person name="Lindquist E."/>
            <person name="Daum C."/>
            <person name="Ramamoorthy G.K."/>
            <person name="Gryganskyi A."/>
            <person name="Culley D."/>
            <person name="Magnuson J.K."/>
            <person name="James T.Y."/>
            <person name="O'Malley M.A."/>
            <person name="Stajich J.E."/>
            <person name="Spatafora J.W."/>
            <person name="Visel A."/>
            <person name="Grigoriev I.V."/>
        </authorList>
    </citation>
    <scope>NUCLEOTIDE SEQUENCE [LARGE SCALE GENOMIC DNA]</scope>
    <source>
        <strain evidence="1 2">NRRL 1336</strain>
    </source>
</reference>
<gene>
    <name evidence="1" type="ORF">BCR42DRAFT_406867</name>
</gene>
<organism evidence="1 2">
    <name type="scientific">Absidia repens</name>
    <dbReference type="NCBI Taxonomy" id="90262"/>
    <lineage>
        <taxon>Eukaryota</taxon>
        <taxon>Fungi</taxon>
        <taxon>Fungi incertae sedis</taxon>
        <taxon>Mucoromycota</taxon>
        <taxon>Mucoromycotina</taxon>
        <taxon>Mucoromycetes</taxon>
        <taxon>Mucorales</taxon>
        <taxon>Cunninghamellaceae</taxon>
        <taxon>Absidia</taxon>
    </lineage>
</organism>